<gene>
    <name evidence="7" type="ORF">OM074_03045</name>
</gene>
<dbReference type="InterPro" id="IPR006710">
    <property type="entry name" value="Glyco_hydro_43"/>
</dbReference>
<name>A0AAE3MBD8_9BACT</name>
<evidence type="ECO:0000313" key="8">
    <source>
        <dbReference type="Proteomes" id="UP001207408"/>
    </source>
</evidence>
<feature type="active site" description="Proton donor" evidence="4">
    <location>
        <position position="280"/>
    </location>
</feature>
<dbReference type="SUPFAM" id="SSF75005">
    <property type="entry name" value="Arabinanase/levansucrase/invertase"/>
    <property type="match status" value="1"/>
</dbReference>
<keyword evidence="2 7" id="KW-0378">Hydrolase</keyword>
<evidence type="ECO:0000256" key="3">
    <source>
        <dbReference type="ARBA" id="ARBA00023295"/>
    </source>
</evidence>
<evidence type="ECO:0000256" key="4">
    <source>
        <dbReference type="PIRSR" id="PIRSR606710-1"/>
    </source>
</evidence>
<dbReference type="InterPro" id="IPR051795">
    <property type="entry name" value="Glycosyl_Hydrlase_43"/>
</dbReference>
<feature type="active site" description="Proton acceptor" evidence="4">
    <location>
        <position position="123"/>
    </location>
</feature>
<comment type="similarity">
    <text evidence="1">Belongs to the glycosyl hydrolase 43 family.</text>
</comment>
<dbReference type="CDD" id="cd09001">
    <property type="entry name" value="GH43_FsAxh1-like"/>
    <property type="match status" value="1"/>
</dbReference>
<dbReference type="Pfam" id="PF04616">
    <property type="entry name" value="Glyco_hydro_43"/>
    <property type="match status" value="1"/>
</dbReference>
<comment type="caution">
    <text evidence="7">The sequence shown here is derived from an EMBL/GenBank/DDBJ whole genome shotgun (WGS) entry which is preliminary data.</text>
</comment>
<evidence type="ECO:0000256" key="2">
    <source>
        <dbReference type="ARBA" id="ARBA00022801"/>
    </source>
</evidence>
<reference evidence="7" key="1">
    <citation type="submission" date="2022-10" db="EMBL/GenBank/DDBJ databases">
        <authorList>
            <person name="Yu W.X."/>
        </authorList>
    </citation>
    <scope>NUCLEOTIDE SEQUENCE</scope>
    <source>
        <strain evidence="7">D04</strain>
    </source>
</reference>
<dbReference type="SUPFAM" id="SSF49899">
    <property type="entry name" value="Concanavalin A-like lectins/glucanases"/>
    <property type="match status" value="1"/>
</dbReference>
<dbReference type="PANTHER" id="PTHR42812:SF12">
    <property type="entry name" value="BETA-XYLOSIDASE-RELATED"/>
    <property type="match status" value="1"/>
</dbReference>
<proteinExistence type="inferred from homology"/>
<dbReference type="PANTHER" id="PTHR42812">
    <property type="entry name" value="BETA-XYLOSIDASE"/>
    <property type="match status" value="1"/>
</dbReference>
<protein>
    <submittedName>
        <fullName evidence="7">Glycoside hydrolase 43 family protein</fullName>
    </submittedName>
</protein>
<dbReference type="Gene3D" id="2.115.10.20">
    <property type="entry name" value="Glycosyl hydrolase domain, family 43"/>
    <property type="match status" value="1"/>
</dbReference>
<dbReference type="Gene3D" id="2.60.120.200">
    <property type="match status" value="1"/>
</dbReference>
<dbReference type="RefSeq" id="WP_301197806.1">
    <property type="nucleotide sequence ID" value="NZ_JAPDPI010000003.1"/>
</dbReference>
<dbReference type="InterPro" id="IPR013320">
    <property type="entry name" value="ConA-like_dom_sf"/>
</dbReference>
<evidence type="ECO:0000313" key="7">
    <source>
        <dbReference type="EMBL" id="MCW3804585.1"/>
    </source>
</evidence>
<dbReference type="Proteomes" id="UP001207408">
    <property type="component" value="Unassembled WGS sequence"/>
</dbReference>
<dbReference type="Pfam" id="PF17851">
    <property type="entry name" value="GH43_C2"/>
    <property type="match status" value="1"/>
</dbReference>
<dbReference type="AlphaFoldDB" id="A0AAE3MBD8"/>
<dbReference type="InterPro" id="IPR023296">
    <property type="entry name" value="Glyco_hydro_beta-prop_sf"/>
</dbReference>
<dbReference type="InterPro" id="IPR041542">
    <property type="entry name" value="GH43_C2"/>
</dbReference>
<evidence type="ECO:0000259" key="6">
    <source>
        <dbReference type="Pfam" id="PF17851"/>
    </source>
</evidence>
<evidence type="ECO:0000256" key="5">
    <source>
        <dbReference type="PIRSR" id="PIRSR606710-2"/>
    </source>
</evidence>
<sequence>MHGMEWNGMPTPKLHVEGRYLKDPHGNIVNLHGVAVTPNPWFNGGAFGIWNLLAPDNLIHYAEPENWTFAYESNEEACAVPCYNWFQDYATVDYPRADFKYQETSDNGDGTYSNPLIYGDFPDPDIIRVGDVYYMVSTTMHIFPGATILKSNDLVNWEYCCNPLQKIASTDCYNLNDCDRYSHGQWASSLKYNNGKYYLLFTTLDEGCFLLTTDDPEGTWEMKELDNSYYDPGLFFDDDGKIYVVYGINTLKISELDSDFNIMAGTTKEVYSYTVKEGLEGSHLYKIGDYYYIYATYGGWPAYQTVLRSINIYGTYEEKLVLDDNNIHQGALVETQTGQWWTILFQDNGALGRMPNLQPVQWEDNWPVIGNEGVAVTTYSKPDVGMVHTEKYLPTNDNFRNYELGMQWGWNHNPDNSKWSLTKNPDYLRLETVSVVENLKEAQNTLTQRILGYHSNTGYLYGTIKMNIENMQDGDVAGIAVFQDPYAYIGIKVIDGNKTCVQMNDGVLTTGPVIDNAEIYLRVKVNTETDIASFSYSLDNETYIDLGTELDMQFDLSVFTGNKFCIFNFATIQTGGYVDVDWFSTEQTFDEDTFYDDSFTGYTEESLTLSDLVIDADNVELLTGSVSILTVTAFYEGGHSKDVTLGAKYSNPNSDVIQIVNGNIIALADGEATITITYQGDLGDPISKTCTVSSSTFPLTKELFNPSIYATGSFNEATKILKTGQYGFGGWEYNAGIDITGYQYLVVELANANSCGTSFRLFDSNNYWGGSAQYDFGSAKQVVVTLSKMYNSNTGELLDPTHIYIVGFWSVGYCDIVINRIYLTNNSNFDTSSAKDNVYYNENEIVDVYTIMGVKVRSDVKRKNATDGLSRGIYIVGGEKVYESGF</sequence>
<dbReference type="GO" id="GO:0004553">
    <property type="term" value="F:hydrolase activity, hydrolyzing O-glycosyl compounds"/>
    <property type="evidence" value="ECO:0007669"/>
    <property type="project" value="InterPro"/>
</dbReference>
<feature type="domain" description="Beta-xylosidase C-terminal Concanavalin A-like" evidence="6">
    <location>
        <begin position="396"/>
        <end position="584"/>
    </location>
</feature>
<organism evidence="7 8">
    <name type="scientific">Plebeiibacterium marinum</name>
    <dbReference type="NCBI Taxonomy" id="2992111"/>
    <lineage>
        <taxon>Bacteria</taxon>
        <taxon>Pseudomonadati</taxon>
        <taxon>Bacteroidota</taxon>
        <taxon>Bacteroidia</taxon>
        <taxon>Marinilabiliales</taxon>
        <taxon>Marinilabiliaceae</taxon>
        <taxon>Plebeiibacterium</taxon>
    </lineage>
</organism>
<dbReference type="GO" id="GO:0005975">
    <property type="term" value="P:carbohydrate metabolic process"/>
    <property type="evidence" value="ECO:0007669"/>
    <property type="project" value="InterPro"/>
</dbReference>
<dbReference type="EMBL" id="JAPDPI010000003">
    <property type="protein sequence ID" value="MCW3804585.1"/>
    <property type="molecule type" value="Genomic_DNA"/>
</dbReference>
<evidence type="ECO:0000256" key="1">
    <source>
        <dbReference type="ARBA" id="ARBA00009865"/>
    </source>
</evidence>
<keyword evidence="3" id="KW-0326">Glycosidase</keyword>
<dbReference type="Gene3D" id="2.60.40.1080">
    <property type="match status" value="1"/>
</dbReference>
<feature type="site" description="Important for catalytic activity, responsible for pKa modulation of the active site Glu and correct orientation of both the proton donor and substrate" evidence="5">
    <location>
        <position position="231"/>
    </location>
</feature>
<keyword evidence="8" id="KW-1185">Reference proteome</keyword>
<accession>A0AAE3MBD8</accession>